<dbReference type="EMBL" id="JBJHZY010000001">
    <property type="protein sequence ID" value="MFL0268046.1"/>
    <property type="molecule type" value="Genomic_DNA"/>
</dbReference>
<sequence length="142" mass="15758">MFKNYKKALIMSIVIIAVLLGVLVSYLLISREPNEGEIKAVSKAKAVMGYSNFPDKPDKVKGIINGGGPYPGIKIPGEFETKVKLKIDSTYQVTFTEYWNSKDFKYEGSKDGTQSHFIIFEVKGNNVKGIKDGGDFSPEQVK</sequence>
<evidence type="ECO:0000313" key="2">
    <source>
        <dbReference type="EMBL" id="MFL0268046.1"/>
    </source>
</evidence>
<dbReference type="RefSeq" id="WP_406764629.1">
    <property type="nucleotide sequence ID" value="NZ_JBJHZY010000001.1"/>
</dbReference>
<gene>
    <name evidence="2" type="ORF">ACJDUH_08025</name>
</gene>
<keyword evidence="1" id="KW-0812">Transmembrane</keyword>
<protein>
    <submittedName>
        <fullName evidence="2">Uncharacterized protein</fullName>
    </submittedName>
</protein>
<accession>A0ABW8TU40</accession>
<keyword evidence="1" id="KW-1133">Transmembrane helix</keyword>
<keyword evidence="3" id="KW-1185">Reference proteome</keyword>
<evidence type="ECO:0000256" key="1">
    <source>
        <dbReference type="SAM" id="Phobius"/>
    </source>
</evidence>
<reference evidence="2 3" key="1">
    <citation type="submission" date="2024-11" db="EMBL/GenBank/DDBJ databases">
        <authorList>
            <person name="Heng Y.C."/>
            <person name="Lim A.C.H."/>
            <person name="Lee J.K.Y."/>
            <person name="Kittelmann S."/>
        </authorList>
    </citation>
    <scope>NUCLEOTIDE SEQUENCE [LARGE SCALE GENOMIC DNA]</scope>
    <source>
        <strain evidence="2 3">WILCCON 0202</strain>
    </source>
</reference>
<organism evidence="2 3">
    <name type="scientific">Candidatus Clostridium radicumherbarum</name>
    <dbReference type="NCBI Taxonomy" id="3381662"/>
    <lineage>
        <taxon>Bacteria</taxon>
        <taxon>Bacillati</taxon>
        <taxon>Bacillota</taxon>
        <taxon>Clostridia</taxon>
        <taxon>Eubacteriales</taxon>
        <taxon>Clostridiaceae</taxon>
        <taxon>Clostridium</taxon>
    </lineage>
</organism>
<comment type="caution">
    <text evidence="2">The sequence shown here is derived from an EMBL/GenBank/DDBJ whole genome shotgun (WGS) entry which is preliminary data.</text>
</comment>
<keyword evidence="1" id="KW-0472">Membrane</keyword>
<dbReference type="Proteomes" id="UP001623661">
    <property type="component" value="Unassembled WGS sequence"/>
</dbReference>
<name>A0ABW8TU40_9CLOT</name>
<proteinExistence type="predicted"/>
<evidence type="ECO:0000313" key="3">
    <source>
        <dbReference type="Proteomes" id="UP001623661"/>
    </source>
</evidence>
<feature type="transmembrane region" description="Helical" evidence="1">
    <location>
        <begin position="9"/>
        <end position="29"/>
    </location>
</feature>